<sequence>VKKVASAAVFIREKSEAFGIWQTELPNSSVKVYLIKHRLFNGKEIYVSGRIMKGKKYTRAKNDVERFSFFTQSALEACKALDFQPDVVHAQDWHTALAADMIKTRNLSDNFFIKTKVLYTIHNLANQGISDPQIIRYAKISPDFPVIKADAENGDINFMVQGILMSDLVNTVSPRYAVEILYHYQGAGLDNILRKRKKDLYGILNGIDTDFFNPKNDKYIKYQYGREDVFKKKNNKVALQKELGLTQDENINLVGFVSRLVWQKGSELITEDMIENLNCQFVFLGTGQKEYEDYLKRLAKKYPKKISANIFFDAALAQKIYAASDIFLVPSRFEPCGLTQMIAMRYGSVPVVRATGGLDDTVDGSVGFKFKKYSSAVLEKILAKALDVYYYDQEHWLKLQKNGMKKDFSWDKSARDYLRLYQKLVARKY</sequence>
<evidence type="ECO:0000313" key="10">
    <source>
        <dbReference type="EMBL" id="PIR95044.1"/>
    </source>
</evidence>
<dbReference type="InterPro" id="IPR001296">
    <property type="entry name" value="Glyco_trans_1"/>
</dbReference>
<dbReference type="GO" id="GO:0005978">
    <property type="term" value="P:glycogen biosynthetic process"/>
    <property type="evidence" value="ECO:0007669"/>
    <property type="project" value="UniProtKB-KW"/>
</dbReference>
<name>A0A2H0V7F9_9BACT</name>
<evidence type="ECO:0000259" key="9">
    <source>
        <dbReference type="Pfam" id="PF08323"/>
    </source>
</evidence>
<dbReference type="Proteomes" id="UP000228614">
    <property type="component" value="Unassembled WGS sequence"/>
</dbReference>
<evidence type="ECO:0000259" key="8">
    <source>
        <dbReference type="Pfam" id="PF00534"/>
    </source>
</evidence>
<dbReference type="Pfam" id="PF00534">
    <property type="entry name" value="Glycos_transf_1"/>
    <property type="match status" value="1"/>
</dbReference>
<dbReference type="NCBIfam" id="TIGR02095">
    <property type="entry name" value="glgA"/>
    <property type="match status" value="1"/>
</dbReference>
<dbReference type="Gene3D" id="3.40.50.2000">
    <property type="entry name" value="Glycogen Phosphorylase B"/>
    <property type="match status" value="2"/>
</dbReference>
<evidence type="ECO:0000313" key="11">
    <source>
        <dbReference type="Proteomes" id="UP000228614"/>
    </source>
</evidence>
<dbReference type="CDD" id="cd03791">
    <property type="entry name" value="GT5_Glycogen_synthase_DULL1-like"/>
    <property type="match status" value="1"/>
</dbReference>
<reference evidence="11" key="1">
    <citation type="submission" date="2017-09" db="EMBL/GenBank/DDBJ databases">
        <title>Depth-based differentiation of microbial function through sediment-hosted aquifers and enrichment of novel symbionts in the deep terrestrial subsurface.</title>
        <authorList>
            <person name="Probst A.J."/>
            <person name="Ladd B."/>
            <person name="Jarett J.K."/>
            <person name="Geller-Mcgrath D.E."/>
            <person name="Sieber C.M.K."/>
            <person name="Emerson J.B."/>
            <person name="Anantharaman K."/>
            <person name="Thomas B.C."/>
            <person name="Malmstrom R."/>
            <person name="Stieglmeier M."/>
            <person name="Klingl A."/>
            <person name="Woyke T."/>
            <person name="Ryan C.M."/>
            <person name="Banfield J.F."/>
        </authorList>
    </citation>
    <scope>NUCLEOTIDE SEQUENCE [LARGE SCALE GENOMIC DNA]</scope>
</reference>
<comment type="caution">
    <text evidence="10">The sequence shown here is derived from an EMBL/GenBank/DDBJ whole genome shotgun (WGS) entry which is preliminary data.</text>
</comment>
<feature type="non-terminal residue" evidence="10">
    <location>
        <position position="1"/>
    </location>
</feature>
<dbReference type="SUPFAM" id="SSF53756">
    <property type="entry name" value="UDP-Glycosyltransferase/glycogen phosphorylase"/>
    <property type="match status" value="1"/>
</dbReference>
<comment type="function">
    <text evidence="2">Synthesizes alpha-1,4-glucan chains using ADP-glucose.</text>
</comment>
<comment type="catalytic activity">
    <reaction evidence="1">
        <text>[(1-&gt;4)-alpha-D-glucosyl](n) + ADP-alpha-D-glucose = [(1-&gt;4)-alpha-D-glucosyl](n+1) + ADP + H(+)</text>
        <dbReference type="Rhea" id="RHEA:18189"/>
        <dbReference type="Rhea" id="RHEA-COMP:9584"/>
        <dbReference type="Rhea" id="RHEA-COMP:9587"/>
        <dbReference type="ChEBI" id="CHEBI:15378"/>
        <dbReference type="ChEBI" id="CHEBI:15444"/>
        <dbReference type="ChEBI" id="CHEBI:57498"/>
        <dbReference type="ChEBI" id="CHEBI:456216"/>
        <dbReference type="EC" id="2.4.1.21"/>
    </reaction>
</comment>
<evidence type="ECO:0000256" key="4">
    <source>
        <dbReference type="ARBA" id="ARBA00012588"/>
    </source>
</evidence>
<keyword evidence="7" id="KW-0320">Glycogen biosynthesis</keyword>
<feature type="domain" description="Starch synthase catalytic" evidence="9">
    <location>
        <begin position="16"/>
        <end position="195"/>
    </location>
</feature>
<gene>
    <name evidence="10" type="ORF">COT95_00855</name>
</gene>
<dbReference type="HAMAP" id="MF_00484">
    <property type="entry name" value="Glycogen_synth"/>
    <property type="match status" value="1"/>
</dbReference>
<dbReference type="InterPro" id="IPR013534">
    <property type="entry name" value="Starch_synth_cat_dom"/>
</dbReference>
<accession>A0A2H0V7F9</accession>
<evidence type="ECO:0000256" key="3">
    <source>
        <dbReference type="ARBA" id="ARBA00010281"/>
    </source>
</evidence>
<keyword evidence="5" id="KW-0328">Glycosyltransferase</keyword>
<dbReference type="GO" id="GO:0009011">
    <property type="term" value="F:alpha-1,4-glucan glucosyltransferase (ADP-glucose donor) activity"/>
    <property type="evidence" value="ECO:0007669"/>
    <property type="project" value="UniProtKB-EC"/>
</dbReference>
<dbReference type="EMBL" id="PFAN01000050">
    <property type="protein sequence ID" value="PIR95044.1"/>
    <property type="molecule type" value="Genomic_DNA"/>
</dbReference>
<evidence type="ECO:0000256" key="5">
    <source>
        <dbReference type="ARBA" id="ARBA00022676"/>
    </source>
</evidence>
<organism evidence="10 11">
    <name type="scientific">Candidatus Falkowbacteria bacterium CG10_big_fil_rev_8_21_14_0_10_37_6</name>
    <dbReference type="NCBI Taxonomy" id="1974563"/>
    <lineage>
        <taxon>Bacteria</taxon>
        <taxon>Candidatus Falkowiibacteriota</taxon>
    </lineage>
</organism>
<dbReference type="InterPro" id="IPR011835">
    <property type="entry name" value="GS/SS"/>
</dbReference>
<dbReference type="GO" id="GO:0004373">
    <property type="term" value="F:alpha-1,4-glucan glucosyltransferase (UDP-glucose donor) activity"/>
    <property type="evidence" value="ECO:0007669"/>
    <property type="project" value="InterPro"/>
</dbReference>
<keyword evidence="6" id="KW-0808">Transferase</keyword>
<feature type="domain" description="Glycosyl transferase family 1" evidence="8">
    <location>
        <begin position="248"/>
        <end position="388"/>
    </location>
</feature>
<dbReference type="PANTHER" id="PTHR45825:SF11">
    <property type="entry name" value="ALPHA AMYLASE DOMAIN-CONTAINING PROTEIN"/>
    <property type="match status" value="1"/>
</dbReference>
<evidence type="ECO:0000256" key="1">
    <source>
        <dbReference type="ARBA" id="ARBA00001478"/>
    </source>
</evidence>
<dbReference type="Pfam" id="PF08323">
    <property type="entry name" value="Glyco_transf_5"/>
    <property type="match status" value="1"/>
</dbReference>
<dbReference type="PANTHER" id="PTHR45825">
    <property type="entry name" value="GRANULE-BOUND STARCH SYNTHASE 1, CHLOROPLASTIC/AMYLOPLASTIC"/>
    <property type="match status" value="1"/>
</dbReference>
<evidence type="ECO:0000256" key="7">
    <source>
        <dbReference type="ARBA" id="ARBA00023056"/>
    </source>
</evidence>
<evidence type="ECO:0000256" key="2">
    <source>
        <dbReference type="ARBA" id="ARBA00002764"/>
    </source>
</evidence>
<dbReference type="AlphaFoldDB" id="A0A2H0V7F9"/>
<dbReference type="EC" id="2.4.1.21" evidence="4"/>
<comment type="similarity">
    <text evidence="3">Belongs to the glycosyltransferase 1 family. Bacterial/plant glycogen synthase subfamily.</text>
</comment>
<proteinExistence type="inferred from homology"/>
<protein>
    <recommendedName>
        <fullName evidence="4">starch synthase</fullName>
        <ecNumber evidence="4">2.4.1.21</ecNumber>
    </recommendedName>
</protein>
<evidence type="ECO:0000256" key="6">
    <source>
        <dbReference type="ARBA" id="ARBA00022679"/>
    </source>
</evidence>